<dbReference type="GO" id="GO:0016020">
    <property type="term" value="C:membrane"/>
    <property type="evidence" value="ECO:0007669"/>
    <property type="project" value="UniProtKB-SubCell"/>
</dbReference>
<dbReference type="PANTHER" id="PTHR43701">
    <property type="entry name" value="MEMBRANE TRANSPORTER PROTEIN MJ0441-RELATED"/>
    <property type="match status" value="1"/>
</dbReference>
<dbReference type="PANTHER" id="PTHR43701:SF5">
    <property type="entry name" value="MEMBRANE TRANSPORTER PROTEIN-RELATED"/>
    <property type="match status" value="1"/>
</dbReference>
<dbReference type="EMBL" id="CZQD01000011">
    <property type="protein sequence ID" value="CUS55795.1"/>
    <property type="molecule type" value="Genomic_DNA"/>
</dbReference>
<feature type="transmembrane region" description="Helical" evidence="5">
    <location>
        <begin position="29"/>
        <end position="51"/>
    </location>
</feature>
<dbReference type="AlphaFoldDB" id="A0A160TWH4"/>
<evidence type="ECO:0000256" key="2">
    <source>
        <dbReference type="ARBA" id="ARBA00022692"/>
    </source>
</evidence>
<feature type="transmembrane region" description="Helical" evidence="5">
    <location>
        <begin position="134"/>
        <end position="157"/>
    </location>
</feature>
<keyword evidence="3 5" id="KW-1133">Transmembrane helix</keyword>
<feature type="transmembrane region" description="Helical" evidence="5">
    <location>
        <begin position="230"/>
        <end position="248"/>
    </location>
</feature>
<reference evidence="6" key="1">
    <citation type="submission" date="2015-10" db="EMBL/GenBank/DDBJ databases">
        <authorList>
            <person name="Gilbert D.G."/>
        </authorList>
    </citation>
    <scope>NUCLEOTIDE SEQUENCE</scope>
</reference>
<name>A0A160TWH4_9ZZZZ</name>
<gene>
    <name evidence="6" type="ORF">MGWOODY_Hyp1601</name>
</gene>
<organism evidence="6">
    <name type="scientific">hydrothermal vent metagenome</name>
    <dbReference type="NCBI Taxonomy" id="652676"/>
    <lineage>
        <taxon>unclassified sequences</taxon>
        <taxon>metagenomes</taxon>
        <taxon>ecological metagenomes</taxon>
    </lineage>
</organism>
<evidence type="ECO:0000256" key="1">
    <source>
        <dbReference type="ARBA" id="ARBA00004141"/>
    </source>
</evidence>
<feature type="transmembrane region" description="Helical" evidence="5">
    <location>
        <begin position="169"/>
        <end position="187"/>
    </location>
</feature>
<comment type="subcellular location">
    <subcellularLocation>
        <location evidence="1">Membrane</location>
        <topology evidence="1">Multi-pass membrane protein</topology>
    </subcellularLocation>
</comment>
<dbReference type="InterPro" id="IPR051598">
    <property type="entry name" value="TSUP/Inactive_protease-like"/>
</dbReference>
<evidence type="ECO:0000313" key="6">
    <source>
        <dbReference type="EMBL" id="CUS55795.1"/>
    </source>
</evidence>
<feature type="transmembrane region" description="Helical" evidence="5">
    <location>
        <begin position="95"/>
        <end position="114"/>
    </location>
</feature>
<protein>
    <submittedName>
        <fullName evidence="6">Possible sulfoacetate exporter</fullName>
    </submittedName>
</protein>
<proteinExistence type="predicted"/>
<sequence length="251" mass="26333">MIWLTLGFALVALLYSSVGFGGGSTYTALLVISGVPVMLVPIVSLCCNILVSSLGAAKCWKAGLYPNSRVLPILAMSVPAAFLGGLTPIPERTLVLLLGGALLAAGIQLAWTSFMRTSPETLSTSRLPKLAAPLIGAGIGYVSGLVGIGGGIFLAPILHLVRWAPPRTIAALSSAYIAANSVAALVGKSMSLQTGRMTIDLWEFWPLLIAVAFGSWLGHKLLLGMFPERWVKAITALLVLIVAFRLLTSHV</sequence>
<feature type="transmembrane region" description="Helical" evidence="5">
    <location>
        <begin position="199"/>
        <end position="218"/>
    </location>
</feature>
<evidence type="ECO:0000256" key="3">
    <source>
        <dbReference type="ARBA" id="ARBA00022989"/>
    </source>
</evidence>
<evidence type="ECO:0000256" key="5">
    <source>
        <dbReference type="SAM" id="Phobius"/>
    </source>
</evidence>
<feature type="transmembrane region" description="Helical" evidence="5">
    <location>
        <begin position="71"/>
        <end position="89"/>
    </location>
</feature>
<dbReference type="InterPro" id="IPR002781">
    <property type="entry name" value="TM_pro_TauE-like"/>
</dbReference>
<dbReference type="Pfam" id="PF01925">
    <property type="entry name" value="TauE"/>
    <property type="match status" value="1"/>
</dbReference>
<keyword evidence="2 5" id="KW-0812">Transmembrane</keyword>
<keyword evidence="4 5" id="KW-0472">Membrane</keyword>
<evidence type="ECO:0000256" key="4">
    <source>
        <dbReference type="ARBA" id="ARBA00023136"/>
    </source>
</evidence>
<accession>A0A160TWH4</accession>